<evidence type="ECO:0000256" key="4">
    <source>
        <dbReference type="ARBA" id="ARBA00022723"/>
    </source>
</evidence>
<feature type="region of interest" description="Disordered" evidence="10">
    <location>
        <begin position="1253"/>
        <end position="1287"/>
    </location>
</feature>
<dbReference type="InterPro" id="IPR006474">
    <property type="entry name" value="Helicase_Cas3_CRISPR-ass_core"/>
</dbReference>
<evidence type="ECO:0000256" key="3">
    <source>
        <dbReference type="ARBA" id="ARBA00022722"/>
    </source>
</evidence>
<evidence type="ECO:0000313" key="13">
    <source>
        <dbReference type="EMBL" id="MFD1832666.1"/>
    </source>
</evidence>
<evidence type="ECO:0000256" key="5">
    <source>
        <dbReference type="ARBA" id="ARBA00022741"/>
    </source>
</evidence>
<evidence type="ECO:0000256" key="10">
    <source>
        <dbReference type="SAM" id="MobiDB-lite"/>
    </source>
</evidence>
<dbReference type="PROSITE" id="PS51643">
    <property type="entry name" value="HD_CAS3"/>
    <property type="match status" value="1"/>
</dbReference>
<sequence length="1610" mass="174102">MFHASVIPDPIEGEAPFSRLSPATRTAWAKHDRKTEGWLPLWRHMADSGAVAEKLWEHWVPRSVRGLVAETLPAGETDARKLIKFLAAVHDVGKSTPAFSCQVETLATRMRDTGLDMPTAKEYGLDRRLAPHGLAGQLLLQEWMAERFGLGGRASGQFAVVAGGHHGTPPDHQQIHDLQLRPHLLRHPGPSEEVWRGVQYELMDGCADLAKVAERLPEWGTVRLPQPVQVILTALVIMSDWIASAPELFPYDPETWQPVGPVGERRRLRAAWDGLDLPKSWVPQVPQGSAQELFAERFPRLGGASVRPVQSEAVRMARSMPTAGLLMIEAPMGEGKTEAALAAAEVLAARTGAGGVLVALPTRATGDAMFSRLLAWLDRLPQGDGGSRSVVLAHAKAALNDLWAGLLRQGHRSIAAVDPDGGERVGEVRTVRAQPAGLHAHQWLRGRKKQLLASFAVGTIDQVLFAGLKSRHLALRHLAVASKVVVIDEVHAYDAYMGRYLDRVLEWLAAYRVPVVLLSATLPAERRRSLAAAYAGPAGADVETAADAYPLITAVAPGRPALTARSAPASGRRTDVLLERLDDDVTVLADRLAEELADGGCALVVRNTVGRVLEAAEVLRKRFGDKAVTVAHSRFLAADRAAKDADLLRRFGPEGDRRPDRHVVVASQVVEQSLDIDFDLLVTDLAPVDLVLQRMGRLHRHPRRRPPRLARARCLVTGVDWQATPPWPVNGSRAVYSGEYTLLRSLAVLDPYLSGKPLQLPDDISPLVQSAYGEGQVGPDTWAQKLGEAQTNHLALLAEKREKAEGFLLGPVRRPGRPVYGWLEAHAGDADDSRAGRAQVRDSGETLEVLVVQRQADGRLTTVPWLDGGREGGRGSLELPTDFPPSRRAAEAVAASALTLPGRFSKPWLIDRTIDELERFLVPAWQVKECPWLAGELLLVLDARCQTRLSGFDLTYSPTDGLRVTSPDVPANSPGASRGETSTSESGSGREEGGQSEQSTCDQESPAVTSVDRVPVSEEHAGGNPMSTESSTASGPPSFDLVSTPWLPVQHLDGTVEEVSLLDLFTQADGLRRLVGDLPTQEMALLRLLLAILYDALDGPAEIEDWEDLWLSADPFSAVPAYLNRHRDRFDLFHAEQPFYQVAGLRTAKDELAPLSRIVADVPVGSAFFSMRRPGVDRLPYAEAARWLVHIHAYDTSGIKSAMVGDEARAKSGKVYPLGVGSLGNLGGIFAEGTTLRETLLLNLIAFEEVHGEPEDGSGRVPEDRPVWRRPPLGPGPCENGSGVRRPSGLRDLYTWQSRRVRLHPENGAVTGVVLGYGDPLALSAPWKLEPMSGWRRSPAQEKKQGRAPVYTPRRHDPSQAAWRGLGALLPARQQATDIGRRGEAAATLRPGVARWFTQVITSSEINPGTLVRLRLVGAVYGTQQSVVDEIVDDSVVLPVITLHEGNPVYGAAAVDAVNEAELAVAALGQLAGNLARAAGTDPGSSVAAARDLGFGTLDGPYRAWLKELLSYPDLATARQEWRSTVRRHVLRLGRQLLASAGPAADEGRLTDIPGLGVRLMDAGRASDWFIKRLSKVLGPAAGRPGAGVPIPQHQAGPGAVRDNRTGSAS</sequence>
<evidence type="ECO:0000256" key="7">
    <source>
        <dbReference type="ARBA" id="ARBA00022806"/>
    </source>
</evidence>
<dbReference type="CDD" id="cd17930">
    <property type="entry name" value="DEXHc_cas3"/>
    <property type="match status" value="1"/>
</dbReference>
<evidence type="ECO:0000256" key="2">
    <source>
        <dbReference type="ARBA" id="ARBA00009046"/>
    </source>
</evidence>
<dbReference type="Pfam" id="PF18019">
    <property type="entry name" value="Cas3_HD"/>
    <property type="match status" value="1"/>
</dbReference>
<keyword evidence="7" id="KW-0347">Helicase</keyword>
<comment type="caution">
    <text evidence="13">The sequence shown here is derived from an EMBL/GenBank/DDBJ whole genome shotgun (WGS) entry which is preliminary data.</text>
</comment>
<evidence type="ECO:0000256" key="6">
    <source>
        <dbReference type="ARBA" id="ARBA00022801"/>
    </source>
</evidence>
<dbReference type="SUPFAM" id="SSF52540">
    <property type="entry name" value="P-loop containing nucleoside triphosphate hydrolases"/>
    <property type="match status" value="1"/>
</dbReference>
<keyword evidence="4" id="KW-0479">Metal-binding</keyword>
<dbReference type="Pfam" id="PF09481">
    <property type="entry name" value="CRISPR_Cse1"/>
    <property type="match status" value="1"/>
</dbReference>
<name>A0ABW4PTE9_9ACTN</name>
<comment type="similarity">
    <text evidence="1">In the N-terminal section; belongs to the CRISPR-associated nuclease Cas3-HD family.</text>
</comment>
<evidence type="ECO:0000256" key="1">
    <source>
        <dbReference type="ARBA" id="ARBA00006847"/>
    </source>
</evidence>
<feature type="compositionally biased region" description="Low complexity" evidence="10">
    <location>
        <begin position="1582"/>
        <end position="1592"/>
    </location>
</feature>
<dbReference type="EMBL" id="JBHUFU010000018">
    <property type="protein sequence ID" value="MFD1832666.1"/>
    <property type="molecule type" value="Genomic_DNA"/>
</dbReference>
<evidence type="ECO:0000259" key="12">
    <source>
        <dbReference type="PROSITE" id="PS51643"/>
    </source>
</evidence>
<proteinExistence type="inferred from homology"/>
<dbReference type="Proteomes" id="UP001597365">
    <property type="component" value="Unassembled WGS sequence"/>
</dbReference>
<evidence type="ECO:0000259" key="11">
    <source>
        <dbReference type="PROSITE" id="PS51194"/>
    </source>
</evidence>
<dbReference type="CDD" id="cd09729">
    <property type="entry name" value="Cse1_I-E"/>
    <property type="match status" value="1"/>
</dbReference>
<dbReference type="Pfam" id="PF22590">
    <property type="entry name" value="Cas3-like_C_2"/>
    <property type="match status" value="1"/>
</dbReference>
<feature type="region of interest" description="Disordered" evidence="10">
    <location>
        <begin position="1333"/>
        <end position="1356"/>
    </location>
</feature>
<dbReference type="SMART" id="SM00487">
    <property type="entry name" value="DEXDc"/>
    <property type="match status" value="1"/>
</dbReference>
<dbReference type="RefSeq" id="WP_380903796.1">
    <property type="nucleotide sequence ID" value="NZ_JBHUFU010000018.1"/>
</dbReference>
<dbReference type="InterPro" id="IPR014001">
    <property type="entry name" value="Helicase_ATP-bd"/>
</dbReference>
<reference evidence="14" key="1">
    <citation type="journal article" date="2019" name="Int. J. Syst. Evol. Microbiol.">
        <title>The Global Catalogue of Microorganisms (GCM) 10K type strain sequencing project: providing services to taxonomists for standard genome sequencing and annotation.</title>
        <authorList>
            <consortium name="The Broad Institute Genomics Platform"/>
            <consortium name="The Broad Institute Genome Sequencing Center for Infectious Disease"/>
            <person name="Wu L."/>
            <person name="Ma J."/>
        </authorList>
    </citation>
    <scope>NUCLEOTIDE SEQUENCE [LARGE SCALE GENOMIC DNA]</scope>
    <source>
        <strain evidence="14">CGMCC 4.7455</strain>
    </source>
</reference>
<protein>
    <submittedName>
        <fullName evidence="13">Type I-E CRISPR-associated protein Cse1/CasA</fullName>
    </submittedName>
</protein>
<keyword evidence="9" id="KW-0051">Antiviral defense</keyword>
<feature type="domain" description="Helicase C-terminal" evidence="11">
    <location>
        <begin position="580"/>
        <end position="764"/>
    </location>
</feature>
<dbReference type="InterPro" id="IPR013381">
    <property type="entry name" value="CRISPR-assoc_prot_Cse1"/>
</dbReference>
<keyword evidence="6" id="KW-0378">Hydrolase</keyword>
<evidence type="ECO:0000256" key="9">
    <source>
        <dbReference type="ARBA" id="ARBA00023118"/>
    </source>
</evidence>
<feature type="compositionally biased region" description="Polar residues" evidence="10">
    <location>
        <begin position="1025"/>
        <end position="1035"/>
    </location>
</feature>
<dbReference type="Pfam" id="PF18395">
    <property type="entry name" value="Cas3_C"/>
    <property type="match status" value="1"/>
</dbReference>
<keyword evidence="3" id="KW-0540">Nuclease</keyword>
<comment type="similarity">
    <text evidence="2">In the central section; belongs to the CRISPR-associated helicase Cas3 family.</text>
</comment>
<feature type="region of interest" description="Disordered" evidence="10">
    <location>
        <begin position="1582"/>
        <end position="1610"/>
    </location>
</feature>
<dbReference type="PROSITE" id="PS51194">
    <property type="entry name" value="HELICASE_CTER"/>
    <property type="match status" value="1"/>
</dbReference>
<dbReference type="NCBIfam" id="TIGR02547">
    <property type="entry name" value="casA_cse1"/>
    <property type="match status" value="1"/>
</dbReference>
<organism evidence="13 14">
    <name type="scientific">Streptomyces desertarenae</name>
    <dbReference type="NCBI Taxonomy" id="2666184"/>
    <lineage>
        <taxon>Bacteria</taxon>
        <taxon>Bacillati</taxon>
        <taxon>Actinomycetota</taxon>
        <taxon>Actinomycetes</taxon>
        <taxon>Kitasatosporales</taxon>
        <taxon>Streptomycetaceae</taxon>
        <taxon>Streptomyces</taxon>
    </lineage>
</organism>
<dbReference type="InterPro" id="IPR041372">
    <property type="entry name" value="Cas3_C"/>
</dbReference>
<dbReference type="InterPro" id="IPR006483">
    <property type="entry name" value="CRISPR-assoc_Cas3_HD"/>
</dbReference>
<feature type="region of interest" description="Disordered" evidence="10">
    <location>
        <begin position="956"/>
        <end position="1039"/>
    </location>
</feature>
<feature type="domain" description="HD Cas3-type" evidence="12">
    <location>
        <begin position="34"/>
        <end position="242"/>
    </location>
</feature>
<dbReference type="InterPro" id="IPR054712">
    <property type="entry name" value="Cas3-like_dom"/>
</dbReference>
<dbReference type="NCBIfam" id="TIGR01596">
    <property type="entry name" value="cas3_HD"/>
    <property type="match status" value="1"/>
</dbReference>
<dbReference type="InterPro" id="IPR001650">
    <property type="entry name" value="Helicase_C-like"/>
</dbReference>
<dbReference type="InterPro" id="IPR027417">
    <property type="entry name" value="P-loop_NTPase"/>
</dbReference>
<feature type="compositionally biased region" description="Low complexity" evidence="10">
    <location>
        <begin position="977"/>
        <end position="987"/>
    </location>
</feature>
<keyword evidence="5" id="KW-0547">Nucleotide-binding</keyword>
<keyword evidence="8" id="KW-0067">ATP-binding</keyword>
<evidence type="ECO:0000256" key="8">
    <source>
        <dbReference type="ARBA" id="ARBA00022840"/>
    </source>
</evidence>
<dbReference type="CDD" id="cd09641">
    <property type="entry name" value="Cas3''_I"/>
    <property type="match status" value="1"/>
</dbReference>
<dbReference type="NCBIfam" id="TIGR01587">
    <property type="entry name" value="cas3_core"/>
    <property type="match status" value="1"/>
</dbReference>
<gene>
    <name evidence="13" type="primary">casA</name>
    <name evidence="13" type="synonym">cse1</name>
    <name evidence="13" type="ORF">ACFSJS_23910</name>
</gene>
<dbReference type="Gene3D" id="1.10.3210.30">
    <property type="match status" value="1"/>
</dbReference>
<accession>A0ABW4PTE9</accession>
<dbReference type="Gene3D" id="3.40.50.300">
    <property type="entry name" value="P-loop containing nucleotide triphosphate hydrolases"/>
    <property type="match status" value="2"/>
</dbReference>
<keyword evidence="14" id="KW-1185">Reference proteome</keyword>
<evidence type="ECO:0000313" key="14">
    <source>
        <dbReference type="Proteomes" id="UP001597365"/>
    </source>
</evidence>
<feature type="compositionally biased region" description="Basic and acidic residues" evidence="10">
    <location>
        <begin position="1253"/>
        <end position="1267"/>
    </location>
</feature>
<dbReference type="InterPro" id="IPR038257">
    <property type="entry name" value="CRISPR-assoc_Cas3_HD_sf"/>
</dbReference>
<dbReference type="Gene3D" id="1.10.132.100">
    <property type="match status" value="1"/>
</dbReference>